<dbReference type="InterPro" id="IPR052513">
    <property type="entry name" value="Thioester_dehydratase-like"/>
</dbReference>
<dbReference type="InterPro" id="IPR012340">
    <property type="entry name" value="NA-bd_OB-fold"/>
</dbReference>
<evidence type="ECO:0000313" key="3">
    <source>
        <dbReference type="EMBL" id="CAA0105966.1"/>
    </source>
</evidence>
<organism evidence="3 4">
    <name type="scientific">BD1-7 clade bacterium</name>
    <dbReference type="NCBI Taxonomy" id="2029982"/>
    <lineage>
        <taxon>Bacteria</taxon>
        <taxon>Pseudomonadati</taxon>
        <taxon>Pseudomonadota</taxon>
        <taxon>Gammaproteobacteria</taxon>
        <taxon>Cellvibrionales</taxon>
        <taxon>Spongiibacteraceae</taxon>
        <taxon>BD1-7 clade</taxon>
    </lineage>
</organism>
<accession>A0A5S9PNG4</accession>
<proteinExistence type="predicted"/>
<feature type="domain" description="ChsH2 C-terminal OB-fold" evidence="1">
    <location>
        <begin position="55"/>
        <end position="124"/>
    </location>
</feature>
<dbReference type="EMBL" id="CACSII010000012">
    <property type="protein sequence ID" value="CAA0105966.1"/>
    <property type="molecule type" value="Genomic_DNA"/>
</dbReference>
<dbReference type="Proteomes" id="UP000434580">
    <property type="component" value="Unassembled WGS sequence"/>
</dbReference>
<evidence type="ECO:0008006" key="5">
    <source>
        <dbReference type="Google" id="ProtNLM"/>
    </source>
</evidence>
<dbReference type="PANTHER" id="PTHR34075">
    <property type="entry name" value="BLR3430 PROTEIN"/>
    <property type="match status" value="1"/>
</dbReference>
<name>A0A5S9PNG4_9GAMM</name>
<evidence type="ECO:0000313" key="4">
    <source>
        <dbReference type="Proteomes" id="UP000434580"/>
    </source>
</evidence>
<gene>
    <name evidence="3" type="ORF">DPBNPPHM_01223</name>
</gene>
<evidence type="ECO:0000259" key="2">
    <source>
        <dbReference type="Pfam" id="PF12172"/>
    </source>
</evidence>
<dbReference type="Pfam" id="PF01796">
    <property type="entry name" value="OB_ChsH2_C"/>
    <property type="match status" value="1"/>
</dbReference>
<reference evidence="3 4" key="1">
    <citation type="submission" date="2019-11" db="EMBL/GenBank/DDBJ databases">
        <authorList>
            <person name="Holert J."/>
        </authorList>
    </citation>
    <scope>NUCLEOTIDE SEQUENCE [LARGE SCALE GENOMIC DNA]</scope>
    <source>
        <strain evidence="3">BC5_2</strain>
    </source>
</reference>
<evidence type="ECO:0000259" key="1">
    <source>
        <dbReference type="Pfam" id="PF01796"/>
    </source>
</evidence>
<dbReference type="InterPro" id="IPR002878">
    <property type="entry name" value="ChsH2_C"/>
</dbReference>
<sequence>MSDKPIAPAIDGWYTLDNDKPHLIGTSCKSCGSYYFPKQSRYCKNPSCDSTEFEEVQLSRTGKVWSYTDAQYKPPEPFIAADPYEPYAIAAVELEKEKMIVLGQVVTGTGVDALKVGDEMELVLETLYEDDDNIKVIWKWKPLEN</sequence>
<dbReference type="OrthoDB" id="4303499at2"/>
<dbReference type="SUPFAM" id="SSF50249">
    <property type="entry name" value="Nucleic acid-binding proteins"/>
    <property type="match status" value="1"/>
</dbReference>
<dbReference type="InterPro" id="IPR022002">
    <property type="entry name" value="ChsH2_Znr"/>
</dbReference>
<dbReference type="PANTHER" id="PTHR34075:SF5">
    <property type="entry name" value="BLR3430 PROTEIN"/>
    <property type="match status" value="1"/>
</dbReference>
<dbReference type="AlphaFoldDB" id="A0A5S9PNG4"/>
<protein>
    <recommendedName>
        <fullName evidence="5">Benzoylsuccinyl-CoA thiolase</fullName>
    </recommendedName>
</protein>
<dbReference type="Pfam" id="PF12172">
    <property type="entry name" value="zf-ChsH2"/>
    <property type="match status" value="1"/>
</dbReference>
<feature type="domain" description="ChsH2 rubredoxin-like zinc ribbon" evidence="2">
    <location>
        <begin position="21"/>
        <end position="54"/>
    </location>
</feature>